<proteinExistence type="predicted"/>
<dbReference type="InterPro" id="IPR001789">
    <property type="entry name" value="Sig_transdc_resp-reg_receiver"/>
</dbReference>
<dbReference type="Gene3D" id="3.40.50.2300">
    <property type="match status" value="1"/>
</dbReference>
<dbReference type="InterPro" id="IPR001932">
    <property type="entry name" value="PPM-type_phosphatase-like_dom"/>
</dbReference>
<name>A0ABN2N7G6_9PSEU</name>
<dbReference type="Proteomes" id="UP001500449">
    <property type="component" value="Unassembled WGS sequence"/>
</dbReference>
<dbReference type="SMART" id="SM00331">
    <property type="entry name" value="PP2C_SIG"/>
    <property type="match status" value="1"/>
</dbReference>
<dbReference type="EMBL" id="BAAAQK010000012">
    <property type="protein sequence ID" value="GAA1854962.1"/>
    <property type="molecule type" value="Genomic_DNA"/>
</dbReference>
<comment type="caution">
    <text evidence="4">The sequence shown here is derived from an EMBL/GenBank/DDBJ whole genome shotgun (WGS) entry which is preliminary data.</text>
</comment>
<dbReference type="SUPFAM" id="SSF52172">
    <property type="entry name" value="CheY-like"/>
    <property type="match status" value="1"/>
</dbReference>
<dbReference type="SUPFAM" id="SSF55874">
    <property type="entry name" value="ATPase domain of HSP90 chaperone/DNA topoisomerase II/histidine kinase"/>
    <property type="match status" value="1"/>
</dbReference>
<dbReference type="Gene3D" id="3.30.565.10">
    <property type="entry name" value="Histidine kinase-like ATPase, C-terminal domain"/>
    <property type="match status" value="1"/>
</dbReference>
<dbReference type="CDD" id="cd16936">
    <property type="entry name" value="HATPase_RsbW-like"/>
    <property type="match status" value="1"/>
</dbReference>
<dbReference type="PANTHER" id="PTHR43156">
    <property type="entry name" value="STAGE II SPORULATION PROTEIN E-RELATED"/>
    <property type="match status" value="1"/>
</dbReference>
<dbReference type="InterPro" id="IPR036457">
    <property type="entry name" value="PPM-type-like_dom_sf"/>
</dbReference>
<evidence type="ECO:0000313" key="5">
    <source>
        <dbReference type="Proteomes" id="UP001500449"/>
    </source>
</evidence>
<evidence type="ECO:0000259" key="3">
    <source>
        <dbReference type="PROSITE" id="PS50110"/>
    </source>
</evidence>
<dbReference type="RefSeq" id="WP_344418697.1">
    <property type="nucleotide sequence ID" value="NZ_BAAAQK010000012.1"/>
</dbReference>
<keyword evidence="2" id="KW-0597">Phosphoprotein</keyword>
<dbReference type="CDD" id="cd00156">
    <property type="entry name" value="REC"/>
    <property type="match status" value="1"/>
</dbReference>
<dbReference type="PROSITE" id="PS50110">
    <property type="entry name" value="RESPONSE_REGULATORY"/>
    <property type="match status" value="1"/>
</dbReference>
<dbReference type="SMART" id="SM00448">
    <property type="entry name" value="REC"/>
    <property type="match status" value="1"/>
</dbReference>
<keyword evidence="1" id="KW-0378">Hydrolase</keyword>
<evidence type="ECO:0000256" key="1">
    <source>
        <dbReference type="ARBA" id="ARBA00022801"/>
    </source>
</evidence>
<organism evidence="4 5">
    <name type="scientific">Pseudonocardia ailaonensis</name>
    <dbReference type="NCBI Taxonomy" id="367279"/>
    <lineage>
        <taxon>Bacteria</taxon>
        <taxon>Bacillati</taxon>
        <taxon>Actinomycetota</taxon>
        <taxon>Actinomycetes</taxon>
        <taxon>Pseudonocardiales</taxon>
        <taxon>Pseudonocardiaceae</taxon>
        <taxon>Pseudonocardia</taxon>
    </lineage>
</organism>
<dbReference type="InterPro" id="IPR036890">
    <property type="entry name" value="HATPase_C_sf"/>
</dbReference>
<reference evidence="4 5" key="1">
    <citation type="journal article" date="2019" name="Int. J. Syst. Evol. Microbiol.">
        <title>The Global Catalogue of Microorganisms (GCM) 10K type strain sequencing project: providing services to taxonomists for standard genome sequencing and annotation.</title>
        <authorList>
            <consortium name="The Broad Institute Genomics Platform"/>
            <consortium name="The Broad Institute Genome Sequencing Center for Infectious Disease"/>
            <person name="Wu L."/>
            <person name="Ma J."/>
        </authorList>
    </citation>
    <scope>NUCLEOTIDE SEQUENCE [LARGE SCALE GENOMIC DNA]</scope>
    <source>
        <strain evidence="4 5">JCM 16009</strain>
    </source>
</reference>
<dbReference type="Gene3D" id="3.60.40.10">
    <property type="entry name" value="PPM-type phosphatase domain"/>
    <property type="match status" value="1"/>
</dbReference>
<dbReference type="Pfam" id="PF07228">
    <property type="entry name" value="SpoIIE"/>
    <property type="match status" value="1"/>
</dbReference>
<accession>A0ABN2N7G6</accession>
<dbReference type="InterPro" id="IPR003594">
    <property type="entry name" value="HATPase_dom"/>
</dbReference>
<evidence type="ECO:0000313" key="4">
    <source>
        <dbReference type="EMBL" id="GAA1854962.1"/>
    </source>
</evidence>
<dbReference type="PANTHER" id="PTHR43156:SF2">
    <property type="entry name" value="STAGE II SPORULATION PROTEIN E"/>
    <property type="match status" value="1"/>
</dbReference>
<feature type="modified residue" description="4-aspartylphosphate" evidence="2">
    <location>
        <position position="76"/>
    </location>
</feature>
<feature type="domain" description="Response regulatory" evidence="3">
    <location>
        <begin position="27"/>
        <end position="141"/>
    </location>
</feature>
<protein>
    <recommendedName>
        <fullName evidence="3">Response regulatory domain-containing protein</fullName>
    </recommendedName>
</protein>
<dbReference type="InterPro" id="IPR052016">
    <property type="entry name" value="Bact_Sigma-Reg"/>
</dbReference>
<keyword evidence="5" id="KW-1185">Reference proteome</keyword>
<evidence type="ECO:0000256" key="2">
    <source>
        <dbReference type="PROSITE-ProRule" id="PRU00169"/>
    </source>
</evidence>
<gene>
    <name evidence="4" type="ORF">GCM10009836_38770</name>
</gene>
<dbReference type="Pfam" id="PF13581">
    <property type="entry name" value="HATPase_c_2"/>
    <property type="match status" value="1"/>
</dbReference>
<dbReference type="InterPro" id="IPR011006">
    <property type="entry name" value="CheY-like_superfamily"/>
</dbReference>
<dbReference type="Pfam" id="PF00072">
    <property type="entry name" value="Response_reg"/>
    <property type="match status" value="1"/>
</dbReference>
<sequence>MADDPAARVADPGALLPDAAKAPRTPRVLLVDDDSGDALIVTELFAEVGDITDVVHVQNLADAIVHQGDADCVLLDLNLPDADGLDGLTRLLGAEDHPAIIVLTGDVDEKRGRAAVAAGAEDFLVKDRIDGRSLTRAVQYAVERRRAEALDRQLHEARVHERENRRLGRGLLPTALLRDPAVTVTARYQPGARRLLLGGDFYDAVETDDGTLNLIIGDVSGHGPDEAAIGVSLRIAWRTLILAGMPAAHVLPLLDRVLATERHDPILFTTVAMVSVAADRSHLDLYLAGHPPPVLVDTGEAGGPTVPRLLPDHHLGVPLGVRLGTTWPAVEIPLPERWALLLYTDGLVEARDERGEVLWTDGLLELLGTQLGAVGPAWAENPDGALDALMTSVDERTPLRGDDRALALVAYAPSVSQQRMSWKHEPTPGSCAAVRRDLRDFLHSAGIDDDSTDDATMIASELASNAVDHARTPYRLTATLTDESLRLEVTDGSAAPPRLQALDVHAVRGRGLQMVDDLATGWSFHHHDEGKTVVADLPVTRR</sequence>